<dbReference type="Pfam" id="PF05180">
    <property type="entry name" value="zf-DNL"/>
    <property type="match status" value="1"/>
</dbReference>
<dbReference type="InterPro" id="IPR007853">
    <property type="entry name" value="Znf_DNL-typ"/>
</dbReference>
<feature type="region of interest" description="Disordered" evidence="5">
    <location>
        <begin position="17"/>
        <end position="96"/>
    </location>
</feature>
<dbReference type="GO" id="GO:0030150">
    <property type="term" value="P:protein import into mitochondrial matrix"/>
    <property type="evidence" value="ECO:0007669"/>
    <property type="project" value="TreeGrafter"/>
</dbReference>
<comment type="caution">
    <text evidence="7">The sequence shown here is derived from an EMBL/GenBank/DDBJ whole genome shotgun (WGS) entry which is preliminary data.</text>
</comment>
<gene>
    <name evidence="7" type="ORF">VSDG_04817</name>
</gene>
<name>A0A423W1V2_CYTCH</name>
<dbReference type="PANTHER" id="PTHR20922">
    <property type="entry name" value="DNL-TYPE ZINC FINGER PROTEIN"/>
    <property type="match status" value="1"/>
</dbReference>
<proteinExistence type="predicted"/>
<evidence type="ECO:0000256" key="1">
    <source>
        <dbReference type="ARBA" id="ARBA00022723"/>
    </source>
</evidence>
<evidence type="ECO:0000256" key="2">
    <source>
        <dbReference type="ARBA" id="ARBA00022771"/>
    </source>
</evidence>
<reference evidence="7 8" key="1">
    <citation type="submission" date="2015-09" db="EMBL/GenBank/DDBJ databases">
        <title>Host preference determinants of Valsa canker pathogens revealed by comparative genomics.</title>
        <authorList>
            <person name="Yin Z."/>
            <person name="Huang L."/>
        </authorList>
    </citation>
    <scope>NUCLEOTIDE SEQUENCE [LARGE SCALE GENOMIC DNA]</scope>
    <source>
        <strain evidence="7 8">YSFL</strain>
    </source>
</reference>
<dbReference type="GO" id="GO:0006457">
    <property type="term" value="P:protein folding"/>
    <property type="evidence" value="ECO:0007669"/>
    <property type="project" value="TreeGrafter"/>
</dbReference>
<evidence type="ECO:0000313" key="8">
    <source>
        <dbReference type="Proteomes" id="UP000284375"/>
    </source>
</evidence>
<keyword evidence="3" id="KW-0862">Zinc</keyword>
<organism evidence="7 8">
    <name type="scientific">Cytospora chrysosperma</name>
    <name type="common">Cytospora canker fungus</name>
    <name type="synonym">Sphaeria chrysosperma</name>
    <dbReference type="NCBI Taxonomy" id="252740"/>
    <lineage>
        <taxon>Eukaryota</taxon>
        <taxon>Fungi</taxon>
        <taxon>Dikarya</taxon>
        <taxon>Ascomycota</taxon>
        <taxon>Pezizomycotina</taxon>
        <taxon>Sordariomycetes</taxon>
        <taxon>Sordariomycetidae</taxon>
        <taxon>Diaporthales</taxon>
        <taxon>Cytosporaceae</taxon>
        <taxon>Cytospora</taxon>
    </lineage>
</organism>
<keyword evidence="1" id="KW-0479">Metal-binding</keyword>
<dbReference type="STRING" id="252740.A0A423W1V2"/>
<sequence>MASKGISQGFRALARISKTTPAPTRPAAFHQARSPALRQALYLSTTTTTPPPPAAQRTKTPRVFTRALSSTPARREDFSIPQPPPSGNSQATNAPKQPSYELTFTCVPCGMRSAHTISKQGYHHGSVLIACPSCRNRHVISDHLKIFGNRRVTVEDLMRERGMLVKRGTLGEDGDLEFWEDGSTTKKSERQGDGEGLDPKPKVKGESPAEIGEGDSPGSSFGKA</sequence>
<feature type="compositionally biased region" description="Polar residues" evidence="5">
    <location>
        <begin position="87"/>
        <end position="96"/>
    </location>
</feature>
<dbReference type="GO" id="GO:0008270">
    <property type="term" value="F:zinc ion binding"/>
    <property type="evidence" value="ECO:0007669"/>
    <property type="project" value="UniProtKB-KW"/>
</dbReference>
<feature type="domain" description="DNL-type" evidence="6">
    <location>
        <begin position="95"/>
        <end position="190"/>
    </location>
</feature>
<evidence type="ECO:0000256" key="4">
    <source>
        <dbReference type="PROSITE-ProRule" id="PRU00834"/>
    </source>
</evidence>
<accession>A0A423W1V2</accession>
<evidence type="ECO:0000313" key="7">
    <source>
        <dbReference type="EMBL" id="ROV97327.1"/>
    </source>
</evidence>
<dbReference type="GO" id="GO:0005739">
    <property type="term" value="C:mitochondrion"/>
    <property type="evidence" value="ECO:0007669"/>
    <property type="project" value="TreeGrafter"/>
</dbReference>
<dbReference type="PANTHER" id="PTHR20922:SF13">
    <property type="entry name" value="DNL-TYPE ZINC FINGER PROTEIN"/>
    <property type="match status" value="1"/>
</dbReference>
<dbReference type="InterPro" id="IPR024158">
    <property type="entry name" value="Mt_import_TIM15"/>
</dbReference>
<feature type="region of interest" description="Disordered" evidence="5">
    <location>
        <begin position="176"/>
        <end position="224"/>
    </location>
</feature>
<dbReference type="OrthoDB" id="512667at2759"/>
<evidence type="ECO:0000259" key="6">
    <source>
        <dbReference type="PROSITE" id="PS51501"/>
    </source>
</evidence>
<dbReference type="PROSITE" id="PS51501">
    <property type="entry name" value="ZF_DNL"/>
    <property type="match status" value="1"/>
</dbReference>
<protein>
    <recommendedName>
        <fullName evidence="6">DNL-type domain-containing protein</fullName>
    </recommendedName>
</protein>
<feature type="compositionally biased region" description="Basic and acidic residues" evidence="5">
    <location>
        <begin position="183"/>
        <end position="207"/>
    </location>
</feature>
<evidence type="ECO:0000256" key="5">
    <source>
        <dbReference type="SAM" id="MobiDB-lite"/>
    </source>
</evidence>
<dbReference type="AlphaFoldDB" id="A0A423W1V2"/>
<keyword evidence="2 4" id="KW-0863">Zinc-finger</keyword>
<dbReference type="GO" id="GO:0050821">
    <property type="term" value="P:protein stabilization"/>
    <property type="evidence" value="ECO:0007669"/>
    <property type="project" value="TreeGrafter"/>
</dbReference>
<evidence type="ECO:0000256" key="3">
    <source>
        <dbReference type="ARBA" id="ARBA00022833"/>
    </source>
</evidence>
<dbReference type="Proteomes" id="UP000284375">
    <property type="component" value="Unassembled WGS sequence"/>
</dbReference>
<keyword evidence="8" id="KW-1185">Reference proteome</keyword>
<dbReference type="GO" id="GO:0051087">
    <property type="term" value="F:protein-folding chaperone binding"/>
    <property type="evidence" value="ECO:0007669"/>
    <property type="project" value="TreeGrafter"/>
</dbReference>
<dbReference type="EMBL" id="LJZO01000017">
    <property type="protein sequence ID" value="ROV97327.1"/>
    <property type="molecule type" value="Genomic_DNA"/>
</dbReference>